<keyword evidence="2" id="KW-0732">Signal</keyword>
<evidence type="ECO:0000256" key="2">
    <source>
        <dbReference type="SAM" id="SignalP"/>
    </source>
</evidence>
<dbReference type="Pfam" id="PF09580">
    <property type="entry name" value="Spore_YhcN_YlaJ"/>
    <property type="match status" value="1"/>
</dbReference>
<evidence type="ECO:0000313" key="3">
    <source>
        <dbReference type="EMBL" id="SDC37549.1"/>
    </source>
</evidence>
<keyword evidence="3" id="KW-0449">Lipoprotein</keyword>
<dbReference type="Proteomes" id="UP000199387">
    <property type="component" value="Unassembled WGS sequence"/>
</dbReference>
<feature type="chain" id="PRO_5038618122" evidence="2">
    <location>
        <begin position="20"/>
        <end position="204"/>
    </location>
</feature>
<dbReference type="PROSITE" id="PS51257">
    <property type="entry name" value="PROKAR_LIPOPROTEIN"/>
    <property type="match status" value="1"/>
</dbReference>
<dbReference type="STRING" id="1236220.SAMN04488112_10718"/>
<organism evidence="3 4">
    <name type="scientific">Melghirimyces thermohalophilus</name>
    <dbReference type="NCBI Taxonomy" id="1236220"/>
    <lineage>
        <taxon>Bacteria</taxon>
        <taxon>Bacillati</taxon>
        <taxon>Bacillota</taxon>
        <taxon>Bacilli</taxon>
        <taxon>Bacillales</taxon>
        <taxon>Thermoactinomycetaceae</taxon>
        <taxon>Melghirimyces</taxon>
    </lineage>
</organism>
<keyword evidence="4" id="KW-1185">Reference proteome</keyword>
<dbReference type="AlphaFoldDB" id="A0A1G6L2D5"/>
<evidence type="ECO:0000256" key="1">
    <source>
        <dbReference type="SAM" id="MobiDB-lite"/>
    </source>
</evidence>
<evidence type="ECO:0000313" key="4">
    <source>
        <dbReference type="Proteomes" id="UP000199387"/>
    </source>
</evidence>
<name>A0A1G6L2D5_9BACL</name>
<reference evidence="3 4" key="1">
    <citation type="submission" date="2016-10" db="EMBL/GenBank/DDBJ databases">
        <authorList>
            <person name="de Groot N.N."/>
        </authorList>
    </citation>
    <scope>NUCLEOTIDE SEQUENCE [LARGE SCALE GENOMIC DNA]</scope>
    <source>
        <strain evidence="3 4">DSM 45514</strain>
    </source>
</reference>
<dbReference type="EMBL" id="FMZA01000007">
    <property type="protein sequence ID" value="SDC37549.1"/>
    <property type="molecule type" value="Genomic_DNA"/>
</dbReference>
<feature type="signal peptide" evidence="2">
    <location>
        <begin position="1"/>
        <end position="19"/>
    </location>
</feature>
<sequence>MKRWLIPLMVLSLALSACSTPGETDDNKEESLNPNARREGYDFVNNQGHIPRTDRYDEIGFSRQQGNKGSNSGQNDVYFSRSALAKQISNLSTRLPQVDDATVVVTDDKVLIGVKSGKGKVSDKILHEVRRTAWSLTPRYYRVYVTGDPEVRNQLNRIGKGSQQHIRMTDDRMEGLVERMKRGNPMNKHIPDHPSPGTVDNRND</sequence>
<accession>A0A1G6L2D5</accession>
<gene>
    <name evidence="3" type="ORF">SAMN04488112_10718</name>
</gene>
<feature type="region of interest" description="Disordered" evidence="1">
    <location>
        <begin position="183"/>
        <end position="204"/>
    </location>
</feature>
<protein>
    <submittedName>
        <fullName evidence="3">Sporulation lipoprotein YhcN/YlaJ (Spore_YhcN_YlaJ)</fullName>
    </submittedName>
</protein>
<proteinExistence type="predicted"/>
<feature type="region of interest" description="Disordered" evidence="1">
    <location>
        <begin position="19"/>
        <end position="51"/>
    </location>
</feature>
<dbReference type="InterPro" id="IPR019076">
    <property type="entry name" value="Spore_lipoprot_YhcN/YlaJ-like"/>
</dbReference>
<dbReference type="RefSeq" id="WP_176757869.1">
    <property type="nucleotide sequence ID" value="NZ_FMZA01000007.1"/>
</dbReference>